<evidence type="ECO:0000313" key="3">
    <source>
        <dbReference type="EMBL" id="EAX97579.1"/>
    </source>
</evidence>
<reference evidence="3" key="2">
    <citation type="journal article" date="2007" name="Science">
        <title>Draft genome sequence of the sexually transmitted pathogen Trichomonas vaginalis.</title>
        <authorList>
            <person name="Carlton J.M."/>
            <person name="Hirt R.P."/>
            <person name="Silva J.C."/>
            <person name="Delcher A.L."/>
            <person name="Schatz M."/>
            <person name="Zhao Q."/>
            <person name="Wortman J.R."/>
            <person name="Bidwell S.L."/>
            <person name="Alsmark U.C.M."/>
            <person name="Besteiro S."/>
            <person name="Sicheritz-Ponten T."/>
            <person name="Noel C.J."/>
            <person name="Dacks J.B."/>
            <person name="Foster P.G."/>
            <person name="Simillion C."/>
            <person name="Van de Peer Y."/>
            <person name="Miranda-Saavedra D."/>
            <person name="Barton G.J."/>
            <person name="Westrop G.D."/>
            <person name="Mueller S."/>
            <person name="Dessi D."/>
            <person name="Fiori P.L."/>
            <person name="Ren Q."/>
            <person name="Paulsen I."/>
            <person name="Zhang H."/>
            <person name="Bastida-Corcuera F.D."/>
            <person name="Simoes-Barbosa A."/>
            <person name="Brown M.T."/>
            <person name="Hayes R.D."/>
            <person name="Mukherjee M."/>
            <person name="Okumura C.Y."/>
            <person name="Schneider R."/>
            <person name="Smith A.J."/>
            <person name="Vanacova S."/>
            <person name="Villalvazo M."/>
            <person name="Haas B.J."/>
            <person name="Pertea M."/>
            <person name="Feldblyum T.V."/>
            <person name="Utterback T.R."/>
            <person name="Shu C.L."/>
            <person name="Osoegawa K."/>
            <person name="de Jong P.J."/>
            <person name="Hrdy I."/>
            <person name="Horvathova L."/>
            <person name="Zubacova Z."/>
            <person name="Dolezal P."/>
            <person name="Malik S.B."/>
            <person name="Logsdon J.M. Jr."/>
            <person name="Henze K."/>
            <person name="Gupta A."/>
            <person name="Wang C.C."/>
            <person name="Dunne R.L."/>
            <person name="Upcroft J.A."/>
            <person name="Upcroft P."/>
            <person name="White O."/>
            <person name="Salzberg S.L."/>
            <person name="Tang P."/>
            <person name="Chiu C.-H."/>
            <person name="Lee Y.-S."/>
            <person name="Embley T.M."/>
            <person name="Coombs G.H."/>
            <person name="Mottram J.C."/>
            <person name="Tachezy J."/>
            <person name="Fraser-Liggett C.M."/>
            <person name="Johnson P.J."/>
        </authorList>
    </citation>
    <scope>NUCLEOTIDE SEQUENCE [LARGE SCALE GENOMIC DNA]</scope>
    <source>
        <strain evidence="3">G3</strain>
    </source>
</reference>
<dbReference type="SMR" id="A2FBY0"/>
<feature type="compositionally biased region" description="Polar residues" evidence="2">
    <location>
        <begin position="397"/>
        <end position="425"/>
    </location>
</feature>
<dbReference type="InParanoid" id="A2FBY0"/>
<organism evidence="3 4">
    <name type="scientific">Trichomonas vaginalis (strain ATCC PRA-98 / G3)</name>
    <dbReference type="NCBI Taxonomy" id="412133"/>
    <lineage>
        <taxon>Eukaryota</taxon>
        <taxon>Metamonada</taxon>
        <taxon>Parabasalia</taxon>
        <taxon>Trichomonadida</taxon>
        <taxon>Trichomonadidae</taxon>
        <taxon>Trichomonas</taxon>
    </lineage>
</organism>
<evidence type="ECO:0000313" key="4">
    <source>
        <dbReference type="Proteomes" id="UP000001542"/>
    </source>
</evidence>
<sequence>MEDFSYQITINDERNSPQVRISSANDSLQKKKLSAEFIFKWITSMIATDEKFQRNKEAWELLKNLLGELENDEQKIYFDFKPNTVILNAITSDARDTIFEILQIFTFTYRKKWNPKFDDIIITITLLLQNADDYSVEIDLFFKLLSSYDEIENVSEITFASMINIFDLLMEKFEYIAVKSGYDTLAHALCCKFLLSNLEPPNYHPLTIKFMHILSREDSNSKLRSNVIIFLNFFMINFKNKVYELKMKNFIQIPINAYNITHSLDLVNILLSGCTQYKLFEFQALNEEDLEDLKQIRDEAVKVKNVCLLTTLAEIDSSLSNIKKSPNKPKELDFCTGETVDLCKESKSKEEKLYIQNSSGSGHSNDKLSYSYDSNGEINILEFKKENENEIQRIKNESSGSDASNSKINNLSSPKGNSDSNNLNPKSEFKFNANYLLNLDEFQRHFLAFGKDYERCDSETRIEYLEGKYVELAKEINEGNLELDRMRKENREKRHLYLEHKLKVERRKDRLKRKQSIYHETSEKFTEYKKVSSEVSKLRAKLNLLTSSYEKSMKDNTDLVLQEQYRQYQDTLSELQFRKRCALAVLEKPLNFSIVEEILSTQLEDEVESTSTISNSMIEEKDYYLEFQKIEELVQDNDIRRASLEKRWELLKQERAKYKSIKFKKQNPPKINSSVTINYTANLSSCDDEIQEIIKLLNSKREKLNNFKQRTKDMEAKYMEVRTEIEEKYNKKNKQIQKMKKRFDAIGIINDVIRDIIPKNQVFKSHLLELQNERARIERRIENILRDKEMHSKREEQLKLLRDKYNEKNSQYEEKQKSIKIRYEKLNSTLQVYEKEDLKLDDYEERVRQLEDEVKSLENSNQNAIRKVKIFKSDTDFVKASYAALHRNDSVPTIELGLEKTFEDK</sequence>
<feature type="region of interest" description="Disordered" evidence="2">
    <location>
        <begin position="395"/>
        <end position="425"/>
    </location>
</feature>
<dbReference type="VEuPathDB" id="TrichDB:TVAG_064200"/>
<keyword evidence="1" id="KW-0175">Coiled coil</keyword>
<dbReference type="VEuPathDB" id="TrichDB:TVAGG3_0488650"/>
<evidence type="ECO:0000256" key="2">
    <source>
        <dbReference type="SAM" id="MobiDB-lite"/>
    </source>
</evidence>
<dbReference type="AlphaFoldDB" id="A2FBY0"/>
<dbReference type="KEGG" id="tva:4755367"/>
<reference evidence="3" key="1">
    <citation type="submission" date="2006-10" db="EMBL/GenBank/DDBJ databases">
        <authorList>
            <person name="Amadeo P."/>
            <person name="Zhao Q."/>
            <person name="Wortman J."/>
            <person name="Fraser-Liggett C."/>
            <person name="Carlton J."/>
        </authorList>
    </citation>
    <scope>NUCLEOTIDE SEQUENCE</scope>
    <source>
        <strain evidence="3">G3</strain>
    </source>
</reference>
<proteinExistence type="predicted"/>
<dbReference type="Proteomes" id="UP000001542">
    <property type="component" value="Unassembled WGS sequence"/>
</dbReference>
<name>A2FBY0_TRIV3</name>
<feature type="coiled-coil region" evidence="1">
    <location>
        <begin position="690"/>
        <end position="874"/>
    </location>
</feature>
<protein>
    <submittedName>
        <fullName evidence="3">Uncharacterized protein</fullName>
    </submittedName>
</protein>
<evidence type="ECO:0000256" key="1">
    <source>
        <dbReference type="SAM" id="Coils"/>
    </source>
</evidence>
<keyword evidence="4" id="KW-1185">Reference proteome</keyword>
<accession>A2FBY0</accession>
<dbReference type="EMBL" id="DS113709">
    <property type="protein sequence ID" value="EAX97579.1"/>
    <property type="molecule type" value="Genomic_DNA"/>
</dbReference>
<gene>
    <name evidence="3" type="ORF">TVAG_064200</name>
</gene>
<dbReference type="RefSeq" id="XP_001310509.1">
    <property type="nucleotide sequence ID" value="XM_001310508.1"/>
</dbReference>